<evidence type="ECO:0000313" key="10">
    <source>
        <dbReference type="EMBL" id="TFY63621.1"/>
    </source>
</evidence>
<keyword evidence="4" id="KW-0547">Nucleotide-binding</keyword>
<dbReference type="PROSITE" id="PS50011">
    <property type="entry name" value="PROTEIN_KINASE_DOM"/>
    <property type="match status" value="1"/>
</dbReference>
<dbReference type="InterPro" id="IPR000719">
    <property type="entry name" value="Prot_kinase_dom"/>
</dbReference>
<sequence length="383" mass="42882">MHSSDDNRDDVLAAALLVPLPAMKEAESRFLHGVGEMQEKEHGRPMKEIRDQDDSASISTTIYDKQSMLAPQWGTDLRSLMARGYIGLWSARVYAAELLLIIERLHQMKLNHGNLRTNDILINEDGHLAYDGSFALDSVDEKEAAAPPEVHHHRGLSCCLADRLWRALGVRRKEKEVEVVDPLSSDLHTFGAIEFEMLCGTRLSGPGGSGANHLTCLEHSRHMSNNPTVLLTDVDPVARDFLQKLLSRKPGERLTIEELKEHPFFAELDWDTVANGKVEIPFTPSDDLQLPPGYPGGKPYMSSKLSHLDRRASKYSTMSRLSTSSTSTYVDHTMEDDAKIAFDRSSTWSGKSVGDAAETASVRERRYARRSVIDWFRWALGDP</sequence>
<gene>
    <name evidence="10" type="ORF">EVG20_g6240</name>
</gene>
<dbReference type="GO" id="GO:0004674">
    <property type="term" value="F:protein serine/threonine kinase activity"/>
    <property type="evidence" value="ECO:0007669"/>
    <property type="project" value="UniProtKB-KW"/>
</dbReference>
<dbReference type="Proteomes" id="UP000298327">
    <property type="component" value="Unassembled WGS sequence"/>
</dbReference>
<keyword evidence="3" id="KW-0808">Transferase</keyword>
<evidence type="ECO:0000256" key="3">
    <source>
        <dbReference type="ARBA" id="ARBA00022679"/>
    </source>
</evidence>
<dbReference type="Gene3D" id="1.10.510.10">
    <property type="entry name" value="Transferase(Phosphotransferase) domain 1"/>
    <property type="match status" value="1"/>
</dbReference>
<evidence type="ECO:0000256" key="4">
    <source>
        <dbReference type="ARBA" id="ARBA00022741"/>
    </source>
</evidence>
<dbReference type="SMART" id="SM00220">
    <property type="entry name" value="S_TKc"/>
    <property type="match status" value="1"/>
</dbReference>
<evidence type="ECO:0000256" key="1">
    <source>
        <dbReference type="ARBA" id="ARBA00012513"/>
    </source>
</evidence>
<dbReference type="PANTHER" id="PTHR24356:SF1">
    <property type="entry name" value="SERINE_THREONINE-PROTEIN KINASE GREATWALL"/>
    <property type="match status" value="1"/>
</dbReference>
<keyword evidence="2" id="KW-0723">Serine/threonine-protein kinase</keyword>
<evidence type="ECO:0000256" key="2">
    <source>
        <dbReference type="ARBA" id="ARBA00022527"/>
    </source>
</evidence>
<evidence type="ECO:0000256" key="6">
    <source>
        <dbReference type="ARBA" id="ARBA00022840"/>
    </source>
</evidence>
<organism evidence="10 11">
    <name type="scientific">Dentipellis fragilis</name>
    <dbReference type="NCBI Taxonomy" id="205917"/>
    <lineage>
        <taxon>Eukaryota</taxon>
        <taxon>Fungi</taxon>
        <taxon>Dikarya</taxon>
        <taxon>Basidiomycota</taxon>
        <taxon>Agaricomycotina</taxon>
        <taxon>Agaricomycetes</taxon>
        <taxon>Russulales</taxon>
        <taxon>Hericiaceae</taxon>
        <taxon>Dentipellis</taxon>
    </lineage>
</organism>
<protein>
    <recommendedName>
        <fullName evidence="1">non-specific serine/threonine protein kinase</fullName>
        <ecNumber evidence="1">2.7.11.1</ecNumber>
    </recommendedName>
</protein>
<evidence type="ECO:0000256" key="8">
    <source>
        <dbReference type="ARBA" id="ARBA00048679"/>
    </source>
</evidence>
<feature type="domain" description="Protein kinase" evidence="9">
    <location>
        <begin position="1"/>
        <end position="265"/>
    </location>
</feature>
<comment type="catalytic activity">
    <reaction evidence="7">
        <text>L-threonyl-[protein] + ATP = O-phospho-L-threonyl-[protein] + ADP + H(+)</text>
        <dbReference type="Rhea" id="RHEA:46608"/>
        <dbReference type="Rhea" id="RHEA-COMP:11060"/>
        <dbReference type="Rhea" id="RHEA-COMP:11605"/>
        <dbReference type="ChEBI" id="CHEBI:15378"/>
        <dbReference type="ChEBI" id="CHEBI:30013"/>
        <dbReference type="ChEBI" id="CHEBI:30616"/>
        <dbReference type="ChEBI" id="CHEBI:61977"/>
        <dbReference type="ChEBI" id="CHEBI:456216"/>
        <dbReference type="EC" id="2.7.11.1"/>
    </reaction>
</comment>
<dbReference type="GO" id="GO:0035556">
    <property type="term" value="P:intracellular signal transduction"/>
    <property type="evidence" value="ECO:0007669"/>
    <property type="project" value="TreeGrafter"/>
</dbReference>
<dbReference type="GO" id="GO:0005524">
    <property type="term" value="F:ATP binding"/>
    <property type="evidence" value="ECO:0007669"/>
    <property type="project" value="UniProtKB-KW"/>
</dbReference>
<evidence type="ECO:0000256" key="5">
    <source>
        <dbReference type="ARBA" id="ARBA00022777"/>
    </source>
</evidence>
<reference evidence="10 11" key="1">
    <citation type="submission" date="2019-02" db="EMBL/GenBank/DDBJ databases">
        <title>Genome sequencing of the rare red list fungi Dentipellis fragilis.</title>
        <authorList>
            <person name="Buettner E."/>
            <person name="Kellner H."/>
        </authorList>
    </citation>
    <scope>NUCLEOTIDE SEQUENCE [LARGE SCALE GENOMIC DNA]</scope>
    <source>
        <strain evidence="10 11">DSM 105465</strain>
    </source>
</reference>
<accession>A0A4Y9YQ07</accession>
<name>A0A4Y9YQ07_9AGAM</name>
<dbReference type="SUPFAM" id="SSF56112">
    <property type="entry name" value="Protein kinase-like (PK-like)"/>
    <property type="match status" value="1"/>
</dbReference>
<comment type="caution">
    <text evidence="10">The sequence shown here is derived from an EMBL/GenBank/DDBJ whole genome shotgun (WGS) entry which is preliminary data.</text>
</comment>
<dbReference type="EMBL" id="SEOQ01000407">
    <property type="protein sequence ID" value="TFY63621.1"/>
    <property type="molecule type" value="Genomic_DNA"/>
</dbReference>
<keyword evidence="11" id="KW-1185">Reference proteome</keyword>
<keyword evidence="6" id="KW-0067">ATP-binding</keyword>
<evidence type="ECO:0000259" key="9">
    <source>
        <dbReference type="PROSITE" id="PS50011"/>
    </source>
</evidence>
<dbReference type="EC" id="2.7.11.1" evidence="1"/>
<evidence type="ECO:0000256" key="7">
    <source>
        <dbReference type="ARBA" id="ARBA00047899"/>
    </source>
</evidence>
<dbReference type="OrthoDB" id="1668230at2759"/>
<proteinExistence type="predicted"/>
<evidence type="ECO:0000313" key="11">
    <source>
        <dbReference type="Proteomes" id="UP000298327"/>
    </source>
</evidence>
<dbReference type="PANTHER" id="PTHR24356">
    <property type="entry name" value="SERINE/THREONINE-PROTEIN KINASE"/>
    <property type="match status" value="1"/>
</dbReference>
<dbReference type="InterPro" id="IPR011009">
    <property type="entry name" value="Kinase-like_dom_sf"/>
</dbReference>
<keyword evidence="5" id="KW-0418">Kinase</keyword>
<dbReference type="InterPro" id="IPR050236">
    <property type="entry name" value="Ser_Thr_kinase_AGC"/>
</dbReference>
<dbReference type="STRING" id="205917.A0A4Y9YQ07"/>
<dbReference type="AlphaFoldDB" id="A0A4Y9YQ07"/>
<comment type="catalytic activity">
    <reaction evidence="8">
        <text>L-seryl-[protein] + ATP = O-phospho-L-seryl-[protein] + ADP + H(+)</text>
        <dbReference type="Rhea" id="RHEA:17989"/>
        <dbReference type="Rhea" id="RHEA-COMP:9863"/>
        <dbReference type="Rhea" id="RHEA-COMP:11604"/>
        <dbReference type="ChEBI" id="CHEBI:15378"/>
        <dbReference type="ChEBI" id="CHEBI:29999"/>
        <dbReference type="ChEBI" id="CHEBI:30616"/>
        <dbReference type="ChEBI" id="CHEBI:83421"/>
        <dbReference type="ChEBI" id="CHEBI:456216"/>
        <dbReference type="EC" id="2.7.11.1"/>
    </reaction>
</comment>